<dbReference type="SUPFAM" id="SSF50182">
    <property type="entry name" value="Sm-like ribonucleoproteins"/>
    <property type="match status" value="1"/>
</dbReference>
<accession>A0ABR2JKT1</accession>
<feature type="domain" description="Sm" evidence="1">
    <location>
        <begin position="8"/>
        <end position="89"/>
    </location>
</feature>
<dbReference type="Pfam" id="PF01423">
    <property type="entry name" value="LSM"/>
    <property type="match status" value="1"/>
</dbReference>
<proteinExistence type="predicted"/>
<dbReference type="EMBL" id="JAPFFF010000011">
    <property type="protein sequence ID" value="KAK8878518.1"/>
    <property type="molecule type" value="Genomic_DNA"/>
</dbReference>
<dbReference type="Proteomes" id="UP001470230">
    <property type="component" value="Unassembled WGS sequence"/>
</dbReference>
<comment type="caution">
    <text evidence="2">The sequence shown here is derived from an EMBL/GenBank/DDBJ whole genome shotgun (WGS) entry which is preliminary data.</text>
</comment>
<organism evidence="2 3">
    <name type="scientific">Tritrichomonas musculus</name>
    <dbReference type="NCBI Taxonomy" id="1915356"/>
    <lineage>
        <taxon>Eukaryota</taxon>
        <taxon>Metamonada</taxon>
        <taxon>Parabasalia</taxon>
        <taxon>Tritrichomonadida</taxon>
        <taxon>Tritrichomonadidae</taxon>
        <taxon>Tritrichomonas</taxon>
    </lineage>
</organism>
<dbReference type="PROSITE" id="PS52002">
    <property type="entry name" value="SM"/>
    <property type="match status" value="1"/>
</dbReference>
<gene>
    <name evidence="2" type="ORF">M9Y10_005298</name>
</gene>
<dbReference type="PANTHER" id="PTHR13110">
    <property type="entry name" value="U6 SNRNA-ASSOCIATED SM-LIKE PROTEIN LSM3"/>
    <property type="match status" value="1"/>
</dbReference>
<reference evidence="2 3" key="1">
    <citation type="submission" date="2024-04" db="EMBL/GenBank/DDBJ databases">
        <title>Tritrichomonas musculus Genome.</title>
        <authorList>
            <person name="Alves-Ferreira E."/>
            <person name="Grigg M."/>
            <person name="Lorenzi H."/>
            <person name="Galac M."/>
        </authorList>
    </citation>
    <scope>NUCLEOTIDE SEQUENCE [LARGE SCALE GENOMIC DNA]</scope>
    <source>
        <strain evidence="2 3">EAF2021</strain>
    </source>
</reference>
<dbReference type="Gene3D" id="2.30.30.100">
    <property type="match status" value="1"/>
</dbReference>
<dbReference type="InterPro" id="IPR010920">
    <property type="entry name" value="LSM_dom_sf"/>
</dbReference>
<dbReference type="SMART" id="SM00651">
    <property type="entry name" value="Sm"/>
    <property type="match status" value="1"/>
</dbReference>
<dbReference type="InterPro" id="IPR001163">
    <property type="entry name" value="Sm_dom_euk/arc"/>
</dbReference>
<dbReference type="InterPro" id="IPR040002">
    <property type="entry name" value="Sm-like_LSM3"/>
</dbReference>
<evidence type="ECO:0000313" key="2">
    <source>
        <dbReference type="EMBL" id="KAK8878518.1"/>
    </source>
</evidence>
<dbReference type="InterPro" id="IPR047575">
    <property type="entry name" value="Sm"/>
</dbReference>
<evidence type="ECO:0000313" key="3">
    <source>
        <dbReference type="Proteomes" id="UP001470230"/>
    </source>
</evidence>
<keyword evidence="3" id="KW-1185">Reference proteome</keyword>
<protein>
    <submittedName>
        <fullName evidence="2">U4/U6-U5 snRNP complex subunit lsm3</fullName>
    </submittedName>
</protein>
<sequence>MSAAEKPMPLDYLRLCLERRVKVQILENGRELVGILQAYDEHCNIVLSEAFETYYIPDENGSPLRTNRHIDLLFVRGERIVTISPVDEA</sequence>
<name>A0ABR2JKT1_9EUKA</name>
<evidence type="ECO:0000259" key="1">
    <source>
        <dbReference type="PROSITE" id="PS52002"/>
    </source>
</evidence>